<dbReference type="EMBL" id="JACTVJ010000016">
    <property type="protein sequence ID" value="MBC9716755.1"/>
    <property type="molecule type" value="Genomic_DNA"/>
</dbReference>
<evidence type="ECO:0000313" key="2">
    <source>
        <dbReference type="EMBL" id="MBC9716755.1"/>
    </source>
</evidence>
<sequence>MLTGIGALVVIVAIGGALGSGGSDGSDGSKDSASVSAGSGSGSDSKAKGGDDAKKAEEPKVAIEGDGDFEVGADVKPGTYKTAGNDDGMCYWERLKDSKGELESILANDNVTGTSYVTIKTGDKLFKSSGCKGWTAVDEAAKGSPKGGDVKGDGGMFKVGVDIAPGTYKSSGNTDDMCYWERAKDAEHGIDSIAANENVNGNGIVTITAKDAYFKTTGCQDWKKTG</sequence>
<proteinExistence type="predicted"/>
<reference evidence="2 3" key="1">
    <citation type="submission" date="2020-08" db="EMBL/GenBank/DDBJ databases">
        <title>Genemic of Streptomyces polyaspartic.</title>
        <authorList>
            <person name="Liu W."/>
        </authorList>
    </citation>
    <scope>NUCLEOTIDE SEQUENCE [LARGE SCALE GENOMIC DNA]</scope>
    <source>
        <strain evidence="2 3">TRM66268-LWL</strain>
    </source>
</reference>
<evidence type="ECO:0000256" key="1">
    <source>
        <dbReference type="SAM" id="MobiDB-lite"/>
    </source>
</evidence>
<keyword evidence="3" id="KW-1185">Reference proteome</keyword>
<feature type="compositionally biased region" description="Basic and acidic residues" evidence="1">
    <location>
        <begin position="45"/>
        <end position="63"/>
    </location>
</feature>
<accession>A0ABR7SPZ5</accession>
<gene>
    <name evidence="2" type="ORF">H9Y04_29900</name>
</gene>
<evidence type="ECO:0008006" key="4">
    <source>
        <dbReference type="Google" id="ProtNLM"/>
    </source>
</evidence>
<dbReference type="Proteomes" id="UP000642284">
    <property type="component" value="Unassembled WGS sequence"/>
</dbReference>
<feature type="compositionally biased region" description="Low complexity" evidence="1">
    <location>
        <begin position="31"/>
        <end position="44"/>
    </location>
</feature>
<name>A0ABR7SPZ5_9ACTN</name>
<feature type="region of interest" description="Disordered" evidence="1">
    <location>
        <begin position="21"/>
        <end position="68"/>
    </location>
</feature>
<organism evidence="2 3">
    <name type="scientific">Streptomyces polyasparticus</name>
    <dbReference type="NCBI Taxonomy" id="2767826"/>
    <lineage>
        <taxon>Bacteria</taxon>
        <taxon>Bacillati</taxon>
        <taxon>Actinomycetota</taxon>
        <taxon>Actinomycetes</taxon>
        <taxon>Kitasatosporales</taxon>
        <taxon>Streptomycetaceae</taxon>
        <taxon>Streptomyces</taxon>
    </lineage>
</organism>
<evidence type="ECO:0000313" key="3">
    <source>
        <dbReference type="Proteomes" id="UP000642284"/>
    </source>
</evidence>
<comment type="caution">
    <text evidence="2">The sequence shown here is derived from an EMBL/GenBank/DDBJ whole genome shotgun (WGS) entry which is preliminary data.</text>
</comment>
<protein>
    <recommendedName>
        <fullName evidence="4">Lipoprotein</fullName>
    </recommendedName>
</protein>